<dbReference type="PANTHER" id="PTHR48407">
    <property type="entry name" value="CRANIOFACIAL DEVELOPMENT PROTEIN 1"/>
    <property type="match status" value="1"/>
</dbReference>
<dbReference type="STRING" id="106549.A0A540L7Q1"/>
<dbReference type="InterPro" id="IPR027124">
    <property type="entry name" value="Swc5/CFDP1/2"/>
</dbReference>
<evidence type="ECO:0000259" key="2">
    <source>
        <dbReference type="Pfam" id="PF07572"/>
    </source>
</evidence>
<feature type="region of interest" description="Disordered" evidence="1">
    <location>
        <begin position="164"/>
        <end position="188"/>
    </location>
</feature>
<dbReference type="Pfam" id="PF07572">
    <property type="entry name" value="BCNT"/>
    <property type="match status" value="1"/>
</dbReference>
<dbReference type="AlphaFoldDB" id="A0A540L7Q1"/>
<reference evidence="3 4" key="1">
    <citation type="journal article" date="2019" name="G3 (Bethesda)">
        <title>Sequencing of a Wild Apple (Malus baccata) Genome Unravels the Differences Between Cultivated and Wild Apple Species Regarding Disease Resistance and Cold Tolerance.</title>
        <authorList>
            <person name="Chen X."/>
        </authorList>
    </citation>
    <scope>NUCLEOTIDE SEQUENCE [LARGE SCALE GENOMIC DNA]</scope>
    <source>
        <strain evidence="4">cv. Shandingzi</strain>
        <tissue evidence="3">Leaves</tissue>
    </source>
</reference>
<feature type="region of interest" description="Disordered" evidence="1">
    <location>
        <begin position="1"/>
        <end position="73"/>
    </location>
</feature>
<sequence>MNKGVSNKQFKDLLNKSSSSVNKTPKKSSNNWLGYLGLAQKKAESPKEDALRKRSSVSPNSSGDNGVQDKSNDEARRLVAAALVEVKDAAVATSGRGKVEITEVRDFAGQQIEYKKLVDADSKEASEKVKAPAHSGVDAFLEQIKKKPKLSVLDKTKKDWGSLKKRKASRFPRVPTEEGCTAGRAGQKEARYAGGSITAKDSGLRPIDIFKFSNWEFSREDGQLLQF</sequence>
<dbReference type="PANTHER" id="PTHR48407:SF1">
    <property type="entry name" value="CRANIOFACIAL DEVELOPMENT PROTEIN 1"/>
    <property type="match status" value="1"/>
</dbReference>
<gene>
    <name evidence="3" type="ORF">C1H46_031951</name>
</gene>
<protein>
    <recommendedName>
        <fullName evidence="2">BCNT-C domain-containing protein</fullName>
    </recommendedName>
</protein>
<accession>A0A540L7Q1</accession>
<evidence type="ECO:0000313" key="3">
    <source>
        <dbReference type="EMBL" id="TQD82515.1"/>
    </source>
</evidence>
<feature type="compositionally biased region" description="Basic and acidic residues" evidence="1">
    <location>
        <begin position="41"/>
        <end position="52"/>
    </location>
</feature>
<feature type="compositionally biased region" description="Polar residues" evidence="1">
    <location>
        <begin position="56"/>
        <end position="69"/>
    </location>
</feature>
<evidence type="ECO:0000256" key="1">
    <source>
        <dbReference type="SAM" id="MobiDB-lite"/>
    </source>
</evidence>
<dbReference type="EMBL" id="VIEB01000718">
    <property type="protein sequence ID" value="TQD82515.1"/>
    <property type="molecule type" value="Genomic_DNA"/>
</dbReference>
<dbReference type="Proteomes" id="UP000315295">
    <property type="component" value="Unassembled WGS sequence"/>
</dbReference>
<keyword evidence="4" id="KW-1185">Reference proteome</keyword>
<proteinExistence type="predicted"/>
<name>A0A540L7Q1_MALBA</name>
<comment type="caution">
    <text evidence="3">The sequence shown here is derived from an EMBL/GenBank/DDBJ whole genome shotgun (WGS) entry which is preliminary data.</text>
</comment>
<feature type="domain" description="BCNT-C" evidence="2">
    <location>
        <begin position="135"/>
        <end position="166"/>
    </location>
</feature>
<evidence type="ECO:0000313" key="4">
    <source>
        <dbReference type="Proteomes" id="UP000315295"/>
    </source>
</evidence>
<feature type="compositionally biased region" description="Polar residues" evidence="1">
    <location>
        <begin position="15"/>
        <end position="32"/>
    </location>
</feature>
<organism evidence="3 4">
    <name type="scientific">Malus baccata</name>
    <name type="common">Siberian crab apple</name>
    <name type="synonym">Pyrus baccata</name>
    <dbReference type="NCBI Taxonomy" id="106549"/>
    <lineage>
        <taxon>Eukaryota</taxon>
        <taxon>Viridiplantae</taxon>
        <taxon>Streptophyta</taxon>
        <taxon>Embryophyta</taxon>
        <taxon>Tracheophyta</taxon>
        <taxon>Spermatophyta</taxon>
        <taxon>Magnoliopsida</taxon>
        <taxon>eudicotyledons</taxon>
        <taxon>Gunneridae</taxon>
        <taxon>Pentapetalae</taxon>
        <taxon>rosids</taxon>
        <taxon>fabids</taxon>
        <taxon>Rosales</taxon>
        <taxon>Rosaceae</taxon>
        <taxon>Amygdaloideae</taxon>
        <taxon>Maleae</taxon>
        <taxon>Malus</taxon>
    </lineage>
</organism>
<dbReference type="InterPro" id="IPR011421">
    <property type="entry name" value="BCNT-C"/>
</dbReference>